<protein>
    <submittedName>
        <fullName evidence="1">Uncharacterized protein</fullName>
    </submittedName>
</protein>
<evidence type="ECO:0000313" key="1">
    <source>
        <dbReference type="EMBL" id="KAH9314745.1"/>
    </source>
</evidence>
<dbReference type="AlphaFoldDB" id="A0AA38G3P4"/>
<dbReference type="PANTHER" id="PTHR48054:SF94">
    <property type="entry name" value="LEUCINE-RICH REPEAT RECEPTOR-LIKE PROTEIN FASCIATED EAR2"/>
    <property type="match status" value="1"/>
</dbReference>
<reference evidence="1 2" key="1">
    <citation type="journal article" date="2021" name="Nat. Plants">
        <title>The Taxus genome provides insights into paclitaxel biosynthesis.</title>
        <authorList>
            <person name="Xiong X."/>
            <person name="Gou J."/>
            <person name="Liao Q."/>
            <person name="Li Y."/>
            <person name="Zhou Q."/>
            <person name="Bi G."/>
            <person name="Li C."/>
            <person name="Du R."/>
            <person name="Wang X."/>
            <person name="Sun T."/>
            <person name="Guo L."/>
            <person name="Liang H."/>
            <person name="Lu P."/>
            <person name="Wu Y."/>
            <person name="Zhang Z."/>
            <person name="Ro D.K."/>
            <person name="Shang Y."/>
            <person name="Huang S."/>
            <person name="Yan J."/>
        </authorList>
    </citation>
    <scope>NUCLEOTIDE SEQUENCE [LARGE SCALE GENOMIC DNA]</scope>
    <source>
        <strain evidence="1">Ta-2019</strain>
    </source>
</reference>
<organism evidence="1 2">
    <name type="scientific">Taxus chinensis</name>
    <name type="common">Chinese yew</name>
    <name type="synonym">Taxus wallichiana var. chinensis</name>
    <dbReference type="NCBI Taxonomy" id="29808"/>
    <lineage>
        <taxon>Eukaryota</taxon>
        <taxon>Viridiplantae</taxon>
        <taxon>Streptophyta</taxon>
        <taxon>Embryophyta</taxon>
        <taxon>Tracheophyta</taxon>
        <taxon>Spermatophyta</taxon>
        <taxon>Pinopsida</taxon>
        <taxon>Pinidae</taxon>
        <taxon>Conifers II</taxon>
        <taxon>Cupressales</taxon>
        <taxon>Taxaceae</taxon>
        <taxon>Taxus</taxon>
    </lineage>
</organism>
<keyword evidence="2" id="KW-1185">Reference proteome</keyword>
<accession>A0AA38G3P4</accession>
<dbReference type="Proteomes" id="UP000824469">
    <property type="component" value="Unassembled WGS sequence"/>
</dbReference>
<dbReference type="InterPro" id="IPR001611">
    <property type="entry name" value="Leu-rich_rpt"/>
</dbReference>
<proteinExistence type="predicted"/>
<dbReference type="Gene3D" id="3.80.10.10">
    <property type="entry name" value="Ribonuclease Inhibitor"/>
    <property type="match status" value="1"/>
</dbReference>
<evidence type="ECO:0000313" key="2">
    <source>
        <dbReference type="Proteomes" id="UP000824469"/>
    </source>
</evidence>
<name>A0AA38G3P4_TAXCH</name>
<dbReference type="InterPro" id="IPR032675">
    <property type="entry name" value="LRR_dom_sf"/>
</dbReference>
<feature type="non-terminal residue" evidence="1">
    <location>
        <position position="1"/>
    </location>
</feature>
<sequence>TLGSCKSLNWLRMEKNYLNGSIPAGLLNLPELDLMELQNNDLSGNLTPDGIEVSQKLSQRNLSHNRLTGSLPRGIGNFTGLQSIRSSSRCVVYSQVHAHASLTFEVLFSNYRN</sequence>
<gene>
    <name evidence="1" type="ORF">KI387_023372</name>
</gene>
<feature type="non-terminal residue" evidence="1">
    <location>
        <position position="113"/>
    </location>
</feature>
<dbReference type="PANTHER" id="PTHR48054">
    <property type="entry name" value="RECEPTOR KINASE-LIKE PROTEIN XA21"/>
    <property type="match status" value="1"/>
</dbReference>
<dbReference type="OMA" id="HASLTFE"/>
<dbReference type="SUPFAM" id="SSF52058">
    <property type="entry name" value="L domain-like"/>
    <property type="match status" value="1"/>
</dbReference>
<dbReference type="InterPro" id="IPR052592">
    <property type="entry name" value="LRR-RLK"/>
</dbReference>
<comment type="caution">
    <text evidence="1">The sequence shown here is derived from an EMBL/GenBank/DDBJ whole genome shotgun (WGS) entry which is preliminary data.</text>
</comment>
<dbReference type="Pfam" id="PF00560">
    <property type="entry name" value="LRR_1"/>
    <property type="match status" value="1"/>
</dbReference>
<dbReference type="EMBL" id="JAHRHJ020000005">
    <property type="protein sequence ID" value="KAH9314745.1"/>
    <property type="molecule type" value="Genomic_DNA"/>
</dbReference>